<evidence type="ECO:0000256" key="1">
    <source>
        <dbReference type="ARBA" id="ARBA00023015"/>
    </source>
</evidence>
<gene>
    <name evidence="5" type="ORF">NIIDNTM18_15760</name>
</gene>
<dbReference type="Proteomes" id="UP000515734">
    <property type="component" value="Chromosome"/>
</dbReference>
<dbReference type="InterPro" id="IPR036390">
    <property type="entry name" value="WH_DNA-bd_sf"/>
</dbReference>
<protein>
    <submittedName>
        <fullName evidence="5">GntR family transcriptional regulator</fullName>
    </submittedName>
</protein>
<dbReference type="PRINTS" id="PR00035">
    <property type="entry name" value="HTHGNTR"/>
</dbReference>
<name>A0A6S6P7P4_9MYCO</name>
<evidence type="ECO:0000256" key="2">
    <source>
        <dbReference type="ARBA" id="ARBA00023125"/>
    </source>
</evidence>
<accession>A0A6S6P7P4</accession>
<feature type="domain" description="HTH gntR-type" evidence="4">
    <location>
        <begin position="12"/>
        <end position="79"/>
    </location>
</feature>
<dbReference type="InterPro" id="IPR008920">
    <property type="entry name" value="TF_FadR/GntR_C"/>
</dbReference>
<reference evidence="5 6" key="1">
    <citation type="submission" date="2020-07" db="EMBL/GenBank/DDBJ databases">
        <title>Complete genome sequence of Mycolicibacterium litorale like strain isolated from cardiac implantable electronic device infection.</title>
        <authorList>
            <person name="Fukano H."/>
            <person name="Miyama H."/>
            <person name="Hoshino Y."/>
        </authorList>
    </citation>
    <scope>NUCLEOTIDE SEQUENCE [LARGE SCALE GENOMIC DNA]</scope>
    <source>
        <strain evidence="5 6">NIIDNTM18</strain>
    </source>
</reference>
<dbReference type="InterPro" id="IPR000524">
    <property type="entry name" value="Tscrpt_reg_HTH_GntR"/>
</dbReference>
<dbReference type="InterPro" id="IPR036388">
    <property type="entry name" value="WH-like_DNA-bd_sf"/>
</dbReference>
<dbReference type="CDD" id="cd07377">
    <property type="entry name" value="WHTH_GntR"/>
    <property type="match status" value="1"/>
</dbReference>
<dbReference type="EMBL" id="AP023287">
    <property type="protein sequence ID" value="BCI52298.1"/>
    <property type="molecule type" value="Genomic_DNA"/>
</dbReference>
<dbReference type="SMART" id="SM00895">
    <property type="entry name" value="FCD"/>
    <property type="match status" value="1"/>
</dbReference>
<dbReference type="SUPFAM" id="SSF48008">
    <property type="entry name" value="GntR ligand-binding domain-like"/>
    <property type="match status" value="1"/>
</dbReference>
<dbReference type="SUPFAM" id="SSF46785">
    <property type="entry name" value="Winged helix' DNA-binding domain"/>
    <property type="match status" value="1"/>
</dbReference>
<keyword evidence="1" id="KW-0805">Transcription regulation</keyword>
<dbReference type="Gene3D" id="1.20.120.530">
    <property type="entry name" value="GntR ligand-binding domain-like"/>
    <property type="match status" value="1"/>
</dbReference>
<dbReference type="InterPro" id="IPR011711">
    <property type="entry name" value="GntR_C"/>
</dbReference>
<dbReference type="Gene3D" id="1.10.10.10">
    <property type="entry name" value="Winged helix-like DNA-binding domain superfamily/Winged helix DNA-binding domain"/>
    <property type="match status" value="1"/>
</dbReference>
<dbReference type="PANTHER" id="PTHR43537">
    <property type="entry name" value="TRANSCRIPTIONAL REGULATOR, GNTR FAMILY"/>
    <property type="match status" value="1"/>
</dbReference>
<dbReference type="PROSITE" id="PS50949">
    <property type="entry name" value="HTH_GNTR"/>
    <property type="match status" value="1"/>
</dbReference>
<keyword evidence="2" id="KW-0238">DNA-binding</keyword>
<evidence type="ECO:0000313" key="6">
    <source>
        <dbReference type="Proteomes" id="UP000515734"/>
    </source>
</evidence>
<sequence>MAFDSIQSLSLSTAPARIADMLRSAILDGSFPPGAQLTESQLAERLNVSRGPVREAMQRLVQEGLLWTKPHHGTFVVELGTSDVPDIYLARRAIEGTAAIRVMSRPKKAQAFKALDAALAELKRAIGDGDWREIVAAELNFHEVLVSEAGSERLSRMFRTLSAESQLCMAAYIEDHPEWLKGLVSEYKALLAAMRRGDKADTLERIDRSFELDESLTYYGNVDSHVRQPESSPAAKA</sequence>
<dbReference type="GO" id="GO:0003700">
    <property type="term" value="F:DNA-binding transcription factor activity"/>
    <property type="evidence" value="ECO:0007669"/>
    <property type="project" value="InterPro"/>
</dbReference>
<proteinExistence type="predicted"/>
<dbReference type="Pfam" id="PF07729">
    <property type="entry name" value="FCD"/>
    <property type="match status" value="1"/>
</dbReference>
<dbReference type="PANTHER" id="PTHR43537:SF45">
    <property type="entry name" value="GNTR FAMILY REGULATORY PROTEIN"/>
    <property type="match status" value="1"/>
</dbReference>
<keyword evidence="3" id="KW-0804">Transcription</keyword>
<evidence type="ECO:0000313" key="5">
    <source>
        <dbReference type="EMBL" id="BCI52298.1"/>
    </source>
</evidence>
<dbReference type="Pfam" id="PF00392">
    <property type="entry name" value="GntR"/>
    <property type="match status" value="1"/>
</dbReference>
<evidence type="ECO:0000256" key="3">
    <source>
        <dbReference type="ARBA" id="ARBA00023163"/>
    </source>
</evidence>
<organism evidence="5 6">
    <name type="scientific">Mycolicibacterium litorale</name>
    <dbReference type="NCBI Taxonomy" id="758802"/>
    <lineage>
        <taxon>Bacteria</taxon>
        <taxon>Bacillati</taxon>
        <taxon>Actinomycetota</taxon>
        <taxon>Actinomycetes</taxon>
        <taxon>Mycobacteriales</taxon>
        <taxon>Mycobacteriaceae</taxon>
        <taxon>Mycolicibacterium</taxon>
    </lineage>
</organism>
<dbReference type="SMART" id="SM00345">
    <property type="entry name" value="HTH_GNTR"/>
    <property type="match status" value="1"/>
</dbReference>
<dbReference type="GO" id="GO:0003677">
    <property type="term" value="F:DNA binding"/>
    <property type="evidence" value="ECO:0007669"/>
    <property type="project" value="UniProtKB-KW"/>
</dbReference>
<dbReference type="RefSeq" id="WP_185295143.1">
    <property type="nucleotide sequence ID" value="NZ_AP023287.1"/>
</dbReference>
<dbReference type="AlphaFoldDB" id="A0A6S6P7P4"/>
<evidence type="ECO:0000259" key="4">
    <source>
        <dbReference type="PROSITE" id="PS50949"/>
    </source>
</evidence>